<keyword evidence="2" id="KW-1185">Reference proteome</keyword>
<sequence>MKNQNLIKTFGVTELKIGQLNLKDCHSRIVEINRKKYLELKNREFKLGLEIDLKDDGSFNTIVNNYYYKIYQYSNIKRFMPNIKLLKEIFMGQLIEISGKLVTGKVSFENRIEVMKLDLLEKEILGLEEIKKEKLLQEENSLYSLALLNLIDKTPTLQSWVNFRCDLDKVQLIEGDKISVERIHIIKGNDFNIRERIVTVAPVEKREIKTTETVAYRKTCEISLEKIPRK</sequence>
<dbReference type="STRING" id="1319815.HMPREF0202_01212"/>
<dbReference type="AlphaFoldDB" id="U7VDL1"/>
<evidence type="ECO:0000313" key="1">
    <source>
        <dbReference type="EMBL" id="ERT68888.1"/>
    </source>
</evidence>
<evidence type="ECO:0000313" key="2">
    <source>
        <dbReference type="Proteomes" id="UP000017081"/>
    </source>
</evidence>
<gene>
    <name evidence="1" type="ORF">HMPREF0202_01212</name>
</gene>
<dbReference type="RefSeq" id="WP_023050751.1">
    <property type="nucleotide sequence ID" value="NZ_CP173065.2"/>
</dbReference>
<name>U7VDL1_9FUSO</name>
<protein>
    <submittedName>
        <fullName evidence="1">Uncharacterized protein</fullName>
    </submittedName>
</protein>
<proteinExistence type="predicted"/>
<dbReference type="EMBL" id="AXZF01000042">
    <property type="protein sequence ID" value="ERT68888.1"/>
    <property type="molecule type" value="Genomic_DNA"/>
</dbReference>
<accession>U7VDL1</accession>
<dbReference type="Proteomes" id="UP000017081">
    <property type="component" value="Unassembled WGS sequence"/>
</dbReference>
<comment type="caution">
    <text evidence="1">The sequence shown here is derived from an EMBL/GenBank/DDBJ whole genome shotgun (WGS) entry which is preliminary data.</text>
</comment>
<dbReference type="HOGENOM" id="CLU_1203071_0_0_0"/>
<reference evidence="1 2" key="1">
    <citation type="submission" date="2013-08" db="EMBL/GenBank/DDBJ databases">
        <authorList>
            <person name="Weinstock G."/>
            <person name="Sodergren E."/>
            <person name="Wylie T."/>
            <person name="Fulton L."/>
            <person name="Fulton R."/>
            <person name="Fronick C."/>
            <person name="O'Laughlin M."/>
            <person name="Godfrey J."/>
            <person name="Miner T."/>
            <person name="Herter B."/>
            <person name="Appelbaum E."/>
            <person name="Cordes M."/>
            <person name="Lek S."/>
            <person name="Wollam A."/>
            <person name="Pepin K.H."/>
            <person name="Palsikar V.B."/>
            <person name="Mitreva M."/>
            <person name="Wilson R.K."/>
        </authorList>
    </citation>
    <scope>NUCLEOTIDE SEQUENCE [LARGE SCALE GENOMIC DNA]</scope>
    <source>
        <strain evidence="1 2">ATCC BAA-474</strain>
    </source>
</reference>
<organism evidence="1 2">
    <name type="scientific">Cetobacterium somerae ATCC BAA-474</name>
    <dbReference type="NCBI Taxonomy" id="1319815"/>
    <lineage>
        <taxon>Bacteria</taxon>
        <taxon>Fusobacteriati</taxon>
        <taxon>Fusobacteriota</taxon>
        <taxon>Fusobacteriia</taxon>
        <taxon>Fusobacteriales</taxon>
        <taxon>Fusobacteriaceae</taxon>
        <taxon>Cetobacterium</taxon>
    </lineage>
</organism>